<gene>
    <name evidence="1" type="ORF">IHE45_05G055500</name>
</gene>
<comment type="caution">
    <text evidence="1">The sequence shown here is derived from an EMBL/GenBank/DDBJ whole genome shotgun (WGS) entry which is preliminary data.</text>
</comment>
<protein>
    <submittedName>
        <fullName evidence="1">At5g01610-like protein</fullName>
    </submittedName>
</protein>
<organism evidence="1 2">
    <name type="scientific">Dioscorea alata</name>
    <name type="common">Purple yam</name>
    <dbReference type="NCBI Taxonomy" id="55571"/>
    <lineage>
        <taxon>Eukaryota</taxon>
        <taxon>Viridiplantae</taxon>
        <taxon>Streptophyta</taxon>
        <taxon>Embryophyta</taxon>
        <taxon>Tracheophyta</taxon>
        <taxon>Spermatophyta</taxon>
        <taxon>Magnoliopsida</taxon>
        <taxon>Liliopsida</taxon>
        <taxon>Dioscoreales</taxon>
        <taxon>Dioscoreaceae</taxon>
        <taxon>Dioscorea</taxon>
    </lineage>
</organism>
<evidence type="ECO:0000313" key="2">
    <source>
        <dbReference type="Proteomes" id="UP000827976"/>
    </source>
</evidence>
<keyword evidence="2" id="KW-1185">Reference proteome</keyword>
<name>A0ACB7W1L9_DIOAL</name>
<accession>A0ACB7W1L9</accession>
<dbReference type="Proteomes" id="UP000827976">
    <property type="component" value="Chromosome 5"/>
</dbReference>
<proteinExistence type="predicted"/>
<evidence type="ECO:0000313" key="1">
    <source>
        <dbReference type="EMBL" id="KAH7681397.1"/>
    </source>
</evidence>
<sequence>MQTHKTLFLILFILSSSSSCLSLETLGDAATAYDVLERYGLPKGLLPQSVQSYLLTKEGSFEFFLFDKCEFEVQGKYMLKYKTIIKGSVEFGSLRDVEGLSVRFLFVWIGVDRVVVSGDELRFYYLGSFYFSLPVSYFEQCPRCGCGFDCSNDLLLDL</sequence>
<dbReference type="EMBL" id="CM037015">
    <property type="protein sequence ID" value="KAH7681397.1"/>
    <property type="molecule type" value="Genomic_DNA"/>
</dbReference>
<reference evidence="2" key="1">
    <citation type="journal article" date="2022" name="Nat. Commun.">
        <title>Chromosome evolution and the genetic basis of agronomically important traits in greater yam.</title>
        <authorList>
            <person name="Bredeson J.V."/>
            <person name="Lyons J.B."/>
            <person name="Oniyinde I.O."/>
            <person name="Okereke N.R."/>
            <person name="Kolade O."/>
            <person name="Nnabue I."/>
            <person name="Nwadili C.O."/>
            <person name="Hribova E."/>
            <person name="Parker M."/>
            <person name="Nwogha J."/>
            <person name="Shu S."/>
            <person name="Carlson J."/>
            <person name="Kariba R."/>
            <person name="Muthemba S."/>
            <person name="Knop K."/>
            <person name="Barton G.J."/>
            <person name="Sherwood A.V."/>
            <person name="Lopez-Montes A."/>
            <person name="Asiedu R."/>
            <person name="Jamnadass R."/>
            <person name="Muchugi A."/>
            <person name="Goodstein D."/>
            <person name="Egesi C.N."/>
            <person name="Featherston J."/>
            <person name="Asfaw A."/>
            <person name="Simpson G.G."/>
            <person name="Dolezel J."/>
            <person name="Hendre P.S."/>
            <person name="Van Deynze A."/>
            <person name="Kumar P.L."/>
            <person name="Obidiegwu J.E."/>
            <person name="Bhattacharjee R."/>
            <person name="Rokhsar D.S."/>
        </authorList>
    </citation>
    <scope>NUCLEOTIDE SEQUENCE [LARGE SCALE GENOMIC DNA]</scope>
    <source>
        <strain evidence="2">cv. TDa95/00328</strain>
    </source>
</reference>